<evidence type="ECO:0000313" key="2">
    <source>
        <dbReference type="EMBL" id="ETN69370.1"/>
    </source>
</evidence>
<sequence length="73" mass="8184">MSKKKPAGIQGSFKEKLPQSAEGEEARTFSKVKHARSTKLFSSKRNERTAAKNPGITKMSGLRFVTKHCYRAK</sequence>
<organism evidence="2 3">
    <name type="scientific">Necator americanus</name>
    <name type="common">Human hookworm</name>
    <dbReference type="NCBI Taxonomy" id="51031"/>
    <lineage>
        <taxon>Eukaryota</taxon>
        <taxon>Metazoa</taxon>
        <taxon>Ecdysozoa</taxon>
        <taxon>Nematoda</taxon>
        <taxon>Chromadorea</taxon>
        <taxon>Rhabditida</taxon>
        <taxon>Rhabditina</taxon>
        <taxon>Rhabditomorpha</taxon>
        <taxon>Strongyloidea</taxon>
        <taxon>Ancylostomatidae</taxon>
        <taxon>Bunostominae</taxon>
        <taxon>Necator</taxon>
    </lineage>
</organism>
<protein>
    <submittedName>
        <fullName evidence="2">Uncharacterized protein</fullName>
    </submittedName>
</protein>
<evidence type="ECO:0000313" key="3">
    <source>
        <dbReference type="Proteomes" id="UP000053676"/>
    </source>
</evidence>
<dbReference type="KEGG" id="nai:NECAME_15354"/>
<reference evidence="3" key="1">
    <citation type="journal article" date="2014" name="Nat. Genet.">
        <title>Genome of the human hookworm Necator americanus.</title>
        <authorList>
            <person name="Tang Y.T."/>
            <person name="Gao X."/>
            <person name="Rosa B.A."/>
            <person name="Abubucker S."/>
            <person name="Hallsworth-Pepin K."/>
            <person name="Martin J."/>
            <person name="Tyagi R."/>
            <person name="Heizer E."/>
            <person name="Zhang X."/>
            <person name="Bhonagiri-Palsikar V."/>
            <person name="Minx P."/>
            <person name="Warren W.C."/>
            <person name="Wang Q."/>
            <person name="Zhan B."/>
            <person name="Hotez P.J."/>
            <person name="Sternberg P.W."/>
            <person name="Dougall A."/>
            <person name="Gaze S.T."/>
            <person name="Mulvenna J."/>
            <person name="Sotillo J."/>
            <person name="Ranganathan S."/>
            <person name="Rabelo E.M."/>
            <person name="Wilson R.K."/>
            <person name="Felgner P.L."/>
            <person name="Bethony J."/>
            <person name="Hawdon J.M."/>
            <person name="Gasser R.B."/>
            <person name="Loukas A."/>
            <person name="Mitreva M."/>
        </authorList>
    </citation>
    <scope>NUCLEOTIDE SEQUENCE [LARGE SCALE GENOMIC DNA]</scope>
</reference>
<name>W2SIG9_NECAM</name>
<dbReference type="EMBL" id="KI669118">
    <property type="protein sequence ID" value="ETN69370.1"/>
    <property type="molecule type" value="Genomic_DNA"/>
</dbReference>
<accession>W2SIG9</accession>
<dbReference type="Proteomes" id="UP000053676">
    <property type="component" value="Unassembled WGS sequence"/>
</dbReference>
<gene>
    <name evidence="2" type="ORF">NECAME_15354</name>
</gene>
<feature type="region of interest" description="Disordered" evidence="1">
    <location>
        <begin position="1"/>
        <end position="55"/>
    </location>
</feature>
<keyword evidence="3" id="KW-1185">Reference proteome</keyword>
<proteinExistence type="predicted"/>
<evidence type="ECO:0000256" key="1">
    <source>
        <dbReference type="SAM" id="MobiDB-lite"/>
    </source>
</evidence>
<dbReference type="AlphaFoldDB" id="W2SIG9"/>